<dbReference type="AlphaFoldDB" id="A0AAQ4DV04"/>
<feature type="domain" description="ABC transporter" evidence="10">
    <location>
        <begin position="447"/>
        <end position="664"/>
    </location>
</feature>
<dbReference type="PROSITE" id="PS50893">
    <property type="entry name" value="ABC_TRANSPORTER_2"/>
    <property type="match status" value="2"/>
</dbReference>
<evidence type="ECO:0000256" key="6">
    <source>
        <dbReference type="ARBA" id="ARBA00022990"/>
    </source>
</evidence>
<evidence type="ECO:0000259" key="10">
    <source>
        <dbReference type="PROSITE" id="PS50893"/>
    </source>
</evidence>
<dbReference type="SMART" id="SM00382">
    <property type="entry name" value="AAA"/>
    <property type="match status" value="2"/>
</dbReference>
<dbReference type="Pfam" id="PF00005">
    <property type="entry name" value="ABC_tran"/>
    <property type="match status" value="2"/>
</dbReference>
<name>A0AAQ4DV04_AMBAM</name>
<keyword evidence="4" id="KW-0547">Nucleotide-binding</keyword>
<dbReference type="Gene3D" id="3.40.50.300">
    <property type="entry name" value="P-loop containing nucleotide triphosphate hydrolases"/>
    <property type="match status" value="2"/>
</dbReference>
<comment type="caution">
    <text evidence="11">The sequence shown here is derived from an EMBL/GenBank/DDBJ whole genome shotgun (WGS) entry which is preliminary data.</text>
</comment>
<evidence type="ECO:0000256" key="5">
    <source>
        <dbReference type="ARBA" id="ARBA00022840"/>
    </source>
</evidence>
<dbReference type="InterPro" id="IPR003439">
    <property type="entry name" value="ABC_transporter-like_ATP-bd"/>
</dbReference>
<dbReference type="FunFam" id="3.40.50.300:FF:000104">
    <property type="entry name" value="ATP-binding cassette sub-family F member 3"/>
    <property type="match status" value="1"/>
</dbReference>
<keyword evidence="8" id="KW-0175">Coiled coil</keyword>
<keyword evidence="6" id="KW-0007">Acetylation</keyword>
<feature type="region of interest" description="Disordered" evidence="9">
    <location>
        <begin position="39"/>
        <end position="76"/>
    </location>
</feature>
<dbReference type="PROSITE" id="PS00211">
    <property type="entry name" value="ABC_TRANSPORTER_1"/>
    <property type="match status" value="1"/>
</dbReference>
<dbReference type="Pfam" id="PF12848">
    <property type="entry name" value="ABC_tran_Xtn"/>
    <property type="match status" value="1"/>
</dbReference>
<feature type="compositionally biased region" description="Low complexity" evidence="9">
    <location>
        <begin position="66"/>
        <end position="76"/>
    </location>
</feature>
<evidence type="ECO:0000256" key="1">
    <source>
        <dbReference type="ARBA" id="ARBA00011054"/>
    </source>
</evidence>
<keyword evidence="2" id="KW-0597">Phosphoprotein</keyword>
<protein>
    <recommendedName>
        <fullName evidence="7">ATP-binding cassette sub-family F member 2</fullName>
    </recommendedName>
</protein>
<evidence type="ECO:0000256" key="3">
    <source>
        <dbReference type="ARBA" id="ARBA00022737"/>
    </source>
</evidence>
<feature type="non-terminal residue" evidence="11">
    <location>
        <position position="1"/>
    </location>
</feature>
<evidence type="ECO:0000256" key="4">
    <source>
        <dbReference type="ARBA" id="ARBA00022741"/>
    </source>
</evidence>
<sequence>RTTPLSALLSLEYGFGFNTGLSIIRKQVNNVLKFAETKEVMPSDAKKKRDAKKKEAVKSRNQQQPKKNTAKNAANGDAAADVIENGDAQGDNLLNGNISEAERELIRRLEEDVRLNAAARACTGVLGVHPRSRDVKIDNLSITFHGVEILVDTRLELNCGQRYGLIGLNGSGKSTLLSALGRREVPIQSQLDIYHLTREIAPSEKTALQAVLEVDSERNRLEKLAEELAHIEDDDAQEQLLDVYERLEDICADVAEMKAAYILHGLGFTPAMQQKKCKDFSGGWRMRIALARALYVRPHVLLLDEPTNHLDLDACVWLEEELKTYKRILVIISHSQDFLNGVCTNIIHLDNKKLKYYGGNYDAFVKTRIELLENQMKRYNWEQSQIAHMKNYIARFGHGSAKLARQAQSKEKTLGKMVAAGLTEKVIADKTVQFYFPSCGPIPPPVIMVQNVSFRYSDDGPWIYKDLEFGIDLDTRVALVGPNGAGKSTLLKLLCGELVPNDGLIRTHSHLKIARYHQHLSEQLNLNMSALEYMMSSFPEVKEKEEMRKIIGRYGLTGRQQICPIRQLSDGQRCRVVFAWLAWQVPHLLLLDEPTNHLDMETIDALAEAIAEFDGGMVLVSHDFRLISRVAEEIWVCENQTVTKWKGDILSYKEHLRKRVMADAQNNRPK</sequence>
<dbReference type="InterPro" id="IPR032781">
    <property type="entry name" value="ABC_tran_Xtn"/>
</dbReference>
<dbReference type="Proteomes" id="UP001321473">
    <property type="component" value="Unassembled WGS sequence"/>
</dbReference>
<dbReference type="PANTHER" id="PTHR19211">
    <property type="entry name" value="ATP-BINDING TRANSPORT PROTEIN-RELATED"/>
    <property type="match status" value="1"/>
</dbReference>
<comment type="similarity">
    <text evidence="1">Belongs to the ABC transporter superfamily. ABCF family. EF3 subfamily.</text>
</comment>
<evidence type="ECO:0000313" key="11">
    <source>
        <dbReference type="EMBL" id="KAK8766294.1"/>
    </source>
</evidence>
<dbReference type="InterPro" id="IPR027417">
    <property type="entry name" value="P-loop_NTPase"/>
</dbReference>
<keyword evidence="5" id="KW-0067">ATP-binding</keyword>
<dbReference type="SUPFAM" id="SSF52540">
    <property type="entry name" value="P-loop containing nucleoside triphosphate hydrolases"/>
    <property type="match status" value="2"/>
</dbReference>
<proteinExistence type="inferred from homology"/>
<dbReference type="InterPro" id="IPR050611">
    <property type="entry name" value="ABCF"/>
</dbReference>
<dbReference type="FunFam" id="3.40.50.300:FF:000467">
    <property type="entry name" value="ATP-binding cassette sub-family F member 2"/>
    <property type="match status" value="1"/>
</dbReference>
<evidence type="ECO:0000313" key="12">
    <source>
        <dbReference type="Proteomes" id="UP001321473"/>
    </source>
</evidence>
<feature type="coiled-coil region" evidence="8">
    <location>
        <begin position="207"/>
        <end position="234"/>
    </location>
</feature>
<dbReference type="GO" id="GO:0005524">
    <property type="term" value="F:ATP binding"/>
    <property type="evidence" value="ECO:0007669"/>
    <property type="project" value="UniProtKB-KW"/>
</dbReference>
<dbReference type="GO" id="GO:0016887">
    <property type="term" value="F:ATP hydrolysis activity"/>
    <property type="evidence" value="ECO:0007669"/>
    <property type="project" value="InterPro"/>
</dbReference>
<keyword evidence="12" id="KW-1185">Reference proteome</keyword>
<organism evidence="11 12">
    <name type="scientific">Amblyomma americanum</name>
    <name type="common">Lone star tick</name>
    <dbReference type="NCBI Taxonomy" id="6943"/>
    <lineage>
        <taxon>Eukaryota</taxon>
        <taxon>Metazoa</taxon>
        <taxon>Ecdysozoa</taxon>
        <taxon>Arthropoda</taxon>
        <taxon>Chelicerata</taxon>
        <taxon>Arachnida</taxon>
        <taxon>Acari</taxon>
        <taxon>Parasitiformes</taxon>
        <taxon>Ixodida</taxon>
        <taxon>Ixodoidea</taxon>
        <taxon>Ixodidae</taxon>
        <taxon>Amblyomminae</taxon>
        <taxon>Amblyomma</taxon>
    </lineage>
</organism>
<evidence type="ECO:0000256" key="2">
    <source>
        <dbReference type="ARBA" id="ARBA00022553"/>
    </source>
</evidence>
<evidence type="ECO:0000256" key="7">
    <source>
        <dbReference type="ARBA" id="ARBA00073918"/>
    </source>
</evidence>
<dbReference type="CDD" id="cd03221">
    <property type="entry name" value="ABCF_EF-3"/>
    <property type="match status" value="2"/>
</dbReference>
<gene>
    <name evidence="11" type="ORF">V5799_006922</name>
</gene>
<feature type="domain" description="ABC transporter" evidence="10">
    <location>
        <begin position="135"/>
        <end position="376"/>
    </location>
</feature>
<dbReference type="EMBL" id="JARKHS020026476">
    <property type="protein sequence ID" value="KAK8766294.1"/>
    <property type="molecule type" value="Genomic_DNA"/>
</dbReference>
<keyword evidence="3" id="KW-0677">Repeat</keyword>
<dbReference type="InterPro" id="IPR017871">
    <property type="entry name" value="ABC_transporter-like_CS"/>
</dbReference>
<evidence type="ECO:0000256" key="8">
    <source>
        <dbReference type="SAM" id="Coils"/>
    </source>
</evidence>
<dbReference type="InterPro" id="IPR003593">
    <property type="entry name" value="AAA+_ATPase"/>
</dbReference>
<dbReference type="PANTHER" id="PTHR19211:SF15">
    <property type="entry name" value="ATP-BINDING CASSETTE SUB-FAMILY F MEMBER 2"/>
    <property type="match status" value="1"/>
</dbReference>
<accession>A0AAQ4DV04</accession>
<evidence type="ECO:0000256" key="9">
    <source>
        <dbReference type="SAM" id="MobiDB-lite"/>
    </source>
</evidence>
<feature type="compositionally biased region" description="Basic and acidic residues" evidence="9">
    <location>
        <begin position="39"/>
        <end position="58"/>
    </location>
</feature>
<reference evidence="11 12" key="1">
    <citation type="journal article" date="2023" name="Arcadia Sci">
        <title>De novo assembly of a long-read Amblyomma americanum tick genome.</title>
        <authorList>
            <person name="Chou S."/>
            <person name="Poskanzer K.E."/>
            <person name="Rollins M."/>
            <person name="Thuy-Boun P.S."/>
        </authorList>
    </citation>
    <scope>NUCLEOTIDE SEQUENCE [LARGE SCALE GENOMIC DNA]</scope>
    <source>
        <strain evidence="11">F_SG_1</strain>
        <tissue evidence="11">Salivary glands</tissue>
    </source>
</reference>